<gene>
    <name evidence="2" type="primary">LOC113794796</name>
</gene>
<keyword evidence="1" id="KW-1185">Reference proteome</keyword>
<dbReference type="OMA" id="CILIEFK"/>
<dbReference type="GeneID" id="113794796"/>
<dbReference type="KEGG" id="dpte:113794796"/>
<dbReference type="InParanoid" id="A0A6P6Y606"/>
<dbReference type="Gene3D" id="3.60.40.10">
    <property type="entry name" value="PPM-type phosphatase domain"/>
    <property type="match status" value="1"/>
</dbReference>
<dbReference type="PROSITE" id="PS51746">
    <property type="entry name" value="PPM_2"/>
    <property type="match status" value="1"/>
</dbReference>
<dbReference type="SUPFAM" id="SSF81606">
    <property type="entry name" value="PP2C-like"/>
    <property type="match status" value="1"/>
</dbReference>
<dbReference type="Pfam" id="PF00481">
    <property type="entry name" value="PP2C"/>
    <property type="match status" value="1"/>
</dbReference>
<dbReference type="Proteomes" id="UP000515146">
    <property type="component" value="Unplaced"/>
</dbReference>
<protein>
    <submittedName>
        <fullName evidence="2">Probable protein phosphatase CG10417</fullName>
    </submittedName>
</protein>
<dbReference type="CDD" id="cd00143">
    <property type="entry name" value="PP2Cc"/>
    <property type="match status" value="1"/>
</dbReference>
<proteinExistence type="predicted"/>
<sequence>MLSPFRSTCISKIQTENGRCTRFEYAVASCQGWRKTQEDAHLAIADLERNTSIFAVFDGHNGLEVAKFCSEYLPKHLLKNRNYRHGNIERGIQESFMALDELLLTKEANDLLIGPYRDKKLSSSSSSSMMPHLPSDEPLAYYVGCTAVVLLVKNDIYYCANIGDSRCLVGRSTSGGRLQALQLSYDHKPTLPEERQRIEHAGGQIINNRVNGGIDISRAFGDHNFKQNKRLNRKQQMVIAWPHSTVEKIQEDDRFILLICDGIWNAISNQDLIDFVGKCMSEDMPLTRICEAVIQKILPVNSMPRQGIAGKDNMTIMIIKKLPINFQTNQQTLDTISQQQSILSHSPSNILSSAANNNNNNNNRRERSLSSASSYSTAQSKIIFSQDMVRRV</sequence>
<name>A0A6P6Y606_DERPT</name>
<dbReference type="AlphaFoldDB" id="A0A6P6Y606"/>
<dbReference type="SMART" id="SM00332">
    <property type="entry name" value="PP2Cc"/>
    <property type="match status" value="1"/>
</dbReference>
<evidence type="ECO:0000313" key="2">
    <source>
        <dbReference type="RefSeq" id="XP_027200735.1"/>
    </source>
</evidence>
<dbReference type="PANTHER" id="PTHR13832:SF827">
    <property type="entry name" value="PROTEIN PHOSPHATASE 1L"/>
    <property type="match status" value="1"/>
</dbReference>
<dbReference type="InterPro" id="IPR036457">
    <property type="entry name" value="PPM-type-like_dom_sf"/>
</dbReference>
<dbReference type="InterPro" id="IPR001932">
    <property type="entry name" value="PPM-type_phosphatase-like_dom"/>
</dbReference>
<dbReference type="OrthoDB" id="10264738at2759"/>
<evidence type="ECO:0000313" key="1">
    <source>
        <dbReference type="Proteomes" id="UP000515146"/>
    </source>
</evidence>
<dbReference type="InterPro" id="IPR015655">
    <property type="entry name" value="PP2C"/>
</dbReference>
<accession>A0A6P6Y606</accession>
<reference evidence="2" key="1">
    <citation type="submission" date="2025-08" db="UniProtKB">
        <authorList>
            <consortium name="RefSeq"/>
        </authorList>
    </citation>
    <scope>IDENTIFICATION</scope>
    <source>
        <strain evidence="2">Airmid</strain>
    </source>
</reference>
<dbReference type="GO" id="GO:0004722">
    <property type="term" value="F:protein serine/threonine phosphatase activity"/>
    <property type="evidence" value="ECO:0007669"/>
    <property type="project" value="InterPro"/>
</dbReference>
<organism evidence="1 2">
    <name type="scientific">Dermatophagoides pteronyssinus</name>
    <name type="common">European house dust mite</name>
    <dbReference type="NCBI Taxonomy" id="6956"/>
    <lineage>
        <taxon>Eukaryota</taxon>
        <taxon>Metazoa</taxon>
        <taxon>Ecdysozoa</taxon>
        <taxon>Arthropoda</taxon>
        <taxon>Chelicerata</taxon>
        <taxon>Arachnida</taxon>
        <taxon>Acari</taxon>
        <taxon>Acariformes</taxon>
        <taxon>Sarcoptiformes</taxon>
        <taxon>Astigmata</taxon>
        <taxon>Psoroptidia</taxon>
        <taxon>Analgoidea</taxon>
        <taxon>Pyroglyphidae</taxon>
        <taxon>Dermatophagoidinae</taxon>
        <taxon>Dermatophagoides</taxon>
    </lineage>
</organism>
<dbReference type="PANTHER" id="PTHR13832">
    <property type="entry name" value="PROTEIN PHOSPHATASE 2C"/>
    <property type="match status" value="1"/>
</dbReference>
<dbReference type="RefSeq" id="XP_027200735.1">
    <property type="nucleotide sequence ID" value="XM_027344934.1"/>
</dbReference>